<accession>A0A0E9PPF4</accession>
<reference evidence="1" key="1">
    <citation type="submission" date="2014-11" db="EMBL/GenBank/DDBJ databases">
        <authorList>
            <person name="Amaro Gonzalez C."/>
        </authorList>
    </citation>
    <scope>NUCLEOTIDE SEQUENCE</scope>
</reference>
<proteinExistence type="predicted"/>
<name>A0A0E9PPF4_ANGAN</name>
<protein>
    <submittedName>
        <fullName evidence="1">Uncharacterized protein</fullName>
    </submittedName>
</protein>
<sequence length="28" mass="3222">MTNLSINIFRIEPNTETISYFPACPDFS</sequence>
<reference evidence="1" key="2">
    <citation type="journal article" date="2015" name="Fish Shellfish Immunol.">
        <title>Early steps in the European eel (Anguilla anguilla)-Vibrio vulnificus interaction in the gills: Role of the RtxA13 toxin.</title>
        <authorList>
            <person name="Callol A."/>
            <person name="Pajuelo D."/>
            <person name="Ebbesson L."/>
            <person name="Teles M."/>
            <person name="MacKenzie S."/>
            <person name="Amaro C."/>
        </authorList>
    </citation>
    <scope>NUCLEOTIDE SEQUENCE</scope>
</reference>
<dbReference type="EMBL" id="GBXM01102203">
    <property type="protein sequence ID" value="JAH06374.1"/>
    <property type="molecule type" value="Transcribed_RNA"/>
</dbReference>
<evidence type="ECO:0000313" key="1">
    <source>
        <dbReference type="EMBL" id="JAH06374.1"/>
    </source>
</evidence>
<organism evidence="1">
    <name type="scientific">Anguilla anguilla</name>
    <name type="common">European freshwater eel</name>
    <name type="synonym">Muraena anguilla</name>
    <dbReference type="NCBI Taxonomy" id="7936"/>
    <lineage>
        <taxon>Eukaryota</taxon>
        <taxon>Metazoa</taxon>
        <taxon>Chordata</taxon>
        <taxon>Craniata</taxon>
        <taxon>Vertebrata</taxon>
        <taxon>Euteleostomi</taxon>
        <taxon>Actinopterygii</taxon>
        <taxon>Neopterygii</taxon>
        <taxon>Teleostei</taxon>
        <taxon>Anguilliformes</taxon>
        <taxon>Anguillidae</taxon>
        <taxon>Anguilla</taxon>
    </lineage>
</organism>
<dbReference type="AlphaFoldDB" id="A0A0E9PPF4"/>